<dbReference type="RefSeq" id="WP_133870441.1">
    <property type="nucleotide sequence ID" value="NZ_SOAU01000001.1"/>
</dbReference>
<dbReference type="Gene3D" id="3.30.565.10">
    <property type="entry name" value="Histidine kinase-like ATPase, C-terminal domain"/>
    <property type="match status" value="2"/>
</dbReference>
<dbReference type="PROSITE" id="PS50109">
    <property type="entry name" value="HIS_KIN"/>
    <property type="match status" value="2"/>
</dbReference>
<dbReference type="InterPro" id="IPR013767">
    <property type="entry name" value="PAS_fold"/>
</dbReference>
<evidence type="ECO:0000256" key="5">
    <source>
        <dbReference type="ARBA" id="ARBA00022679"/>
    </source>
</evidence>
<comment type="caution">
    <text evidence="12">The sequence shown here is derived from an EMBL/GenBank/DDBJ whole genome shotgun (WGS) entry which is preliminary data.</text>
</comment>
<dbReference type="SMART" id="SM00065">
    <property type="entry name" value="GAF"/>
    <property type="match status" value="1"/>
</dbReference>
<comment type="catalytic activity">
    <reaction evidence="1">
        <text>ATP + protein L-histidine = ADP + protein N-phospho-L-histidine.</text>
        <dbReference type="EC" id="2.7.13.3"/>
    </reaction>
</comment>
<dbReference type="CDD" id="cd16922">
    <property type="entry name" value="HATPase_EvgS-ArcB-TorS-like"/>
    <property type="match status" value="1"/>
</dbReference>
<dbReference type="EC" id="2.7.13.3" evidence="3"/>
<dbReference type="Gene3D" id="3.30.450.20">
    <property type="entry name" value="PAS domain"/>
    <property type="match status" value="1"/>
</dbReference>
<evidence type="ECO:0000259" key="11">
    <source>
        <dbReference type="PROSITE" id="PS50112"/>
    </source>
</evidence>
<dbReference type="Gene3D" id="1.10.287.130">
    <property type="match status" value="1"/>
</dbReference>
<dbReference type="SMART" id="SM00387">
    <property type="entry name" value="HATPase_c"/>
    <property type="match status" value="2"/>
</dbReference>
<dbReference type="PANTHER" id="PTHR43047:SF72">
    <property type="entry name" value="OSMOSENSING HISTIDINE PROTEIN KINASE SLN1"/>
    <property type="match status" value="1"/>
</dbReference>
<dbReference type="SMART" id="SM00388">
    <property type="entry name" value="HisKA"/>
    <property type="match status" value="1"/>
</dbReference>
<keyword evidence="4 8" id="KW-0597">Phosphoprotein</keyword>
<dbReference type="PANTHER" id="PTHR43047">
    <property type="entry name" value="TWO-COMPONENT HISTIDINE PROTEIN KINASE"/>
    <property type="match status" value="1"/>
</dbReference>
<dbReference type="Gene3D" id="3.30.450.40">
    <property type="match status" value="1"/>
</dbReference>
<evidence type="ECO:0000259" key="10">
    <source>
        <dbReference type="PROSITE" id="PS50110"/>
    </source>
</evidence>
<dbReference type="InterPro" id="IPR003661">
    <property type="entry name" value="HisK_dim/P_dom"/>
</dbReference>
<dbReference type="GO" id="GO:0009927">
    <property type="term" value="F:histidine phosphotransfer kinase activity"/>
    <property type="evidence" value="ECO:0007669"/>
    <property type="project" value="TreeGrafter"/>
</dbReference>
<dbReference type="SUPFAM" id="SSF52172">
    <property type="entry name" value="CheY-like"/>
    <property type="match status" value="1"/>
</dbReference>
<dbReference type="SUPFAM" id="SSF55781">
    <property type="entry name" value="GAF domain-like"/>
    <property type="match status" value="1"/>
</dbReference>
<dbReference type="Pfam" id="PF02518">
    <property type="entry name" value="HATPase_c"/>
    <property type="match status" value="2"/>
</dbReference>
<dbReference type="InterPro" id="IPR011006">
    <property type="entry name" value="CheY-like_superfamily"/>
</dbReference>
<dbReference type="GO" id="GO:0005886">
    <property type="term" value="C:plasma membrane"/>
    <property type="evidence" value="ECO:0007669"/>
    <property type="project" value="UniProtKB-SubCell"/>
</dbReference>
<dbReference type="SUPFAM" id="SSF47384">
    <property type="entry name" value="Homodimeric domain of signal transducing histidine kinase"/>
    <property type="match status" value="1"/>
</dbReference>
<dbReference type="InterPro" id="IPR036097">
    <property type="entry name" value="HisK_dim/P_sf"/>
</dbReference>
<evidence type="ECO:0000256" key="2">
    <source>
        <dbReference type="ARBA" id="ARBA00004236"/>
    </source>
</evidence>
<evidence type="ECO:0000256" key="1">
    <source>
        <dbReference type="ARBA" id="ARBA00000085"/>
    </source>
</evidence>
<feature type="domain" description="PAS" evidence="11">
    <location>
        <begin position="476"/>
        <end position="537"/>
    </location>
</feature>
<evidence type="ECO:0000256" key="7">
    <source>
        <dbReference type="ARBA" id="ARBA00023012"/>
    </source>
</evidence>
<dbReference type="SUPFAM" id="SSF55874">
    <property type="entry name" value="ATPase domain of HSP90 chaperone/DNA topoisomerase II/histidine kinase"/>
    <property type="match status" value="2"/>
</dbReference>
<dbReference type="InterPro" id="IPR003594">
    <property type="entry name" value="HATPase_dom"/>
</dbReference>
<dbReference type="SMART" id="SM00091">
    <property type="entry name" value="PAS"/>
    <property type="match status" value="1"/>
</dbReference>
<dbReference type="InterPro" id="IPR000014">
    <property type="entry name" value="PAS"/>
</dbReference>
<dbReference type="InterPro" id="IPR003018">
    <property type="entry name" value="GAF"/>
</dbReference>
<dbReference type="GO" id="GO:0000155">
    <property type="term" value="F:phosphorelay sensor kinase activity"/>
    <property type="evidence" value="ECO:0007669"/>
    <property type="project" value="InterPro"/>
</dbReference>
<feature type="domain" description="Histidine kinase" evidence="9">
    <location>
        <begin position="92"/>
        <end position="287"/>
    </location>
</feature>
<name>A0A4R7I4I5_9ACTN</name>
<dbReference type="InterPro" id="IPR005467">
    <property type="entry name" value="His_kinase_dom"/>
</dbReference>
<dbReference type="AlphaFoldDB" id="A0A4R7I4I5"/>
<dbReference type="Pfam" id="PF00989">
    <property type="entry name" value="PAS"/>
    <property type="match status" value="1"/>
</dbReference>
<keyword evidence="5" id="KW-0808">Transferase</keyword>
<protein>
    <recommendedName>
        <fullName evidence="3">histidine kinase</fullName>
        <ecNumber evidence="3">2.7.13.3</ecNumber>
    </recommendedName>
</protein>
<dbReference type="CDD" id="cd16917">
    <property type="entry name" value="HATPase_UhpB-NarQ-NarX-like"/>
    <property type="match status" value="1"/>
</dbReference>
<organism evidence="12 13">
    <name type="scientific">Ilumatobacter fluminis</name>
    <dbReference type="NCBI Taxonomy" id="467091"/>
    <lineage>
        <taxon>Bacteria</taxon>
        <taxon>Bacillati</taxon>
        <taxon>Actinomycetota</taxon>
        <taxon>Acidimicrobiia</taxon>
        <taxon>Acidimicrobiales</taxon>
        <taxon>Ilumatobacteraceae</taxon>
        <taxon>Ilumatobacter</taxon>
    </lineage>
</organism>
<dbReference type="PRINTS" id="PR00344">
    <property type="entry name" value="BCTRLSENSOR"/>
</dbReference>
<dbReference type="Gene3D" id="3.40.50.2300">
    <property type="match status" value="1"/>
</dbReference>
<keyword evidence="6" id="KW-0418">Kinase</keyword>
<dbReference type="Proteomes" id="UP000294558">
    <property type="component" value="Unassembled WGS sequence"/>
</dbReference>
<dbReference type="InterPro" id="IPR001789">
    <property type="entry name" value="Sig_transdc_resp-reg_receiver"/>
</dbReference>
<dbReference type="GO" id="GO:0006355">
    <property type="term" value="P:regulation of DNA-templated transcription"/>
    <property type="evidence" value="ECO:0007669"/>
    <property type="project" value="InterPro"/>
</dbReference>
<dbReference type="SUPFAM" id="SSF55785">
    <property type="entry name" value="PYP-like sensor domain (PAS domain)"/>
    <property type="match status" value="1"/>
</dbReference>
<dbReference type="FunFam" id="3.30.565.10:FF:000006">
    <property type="entry name" value="Sensor histidine kinase WalK"/>
    <property type="match status" value="1"/>
</dbReference>
<dbReference type="PROSITE" id="PS50112">
    <property type="entry name" value="PAS"/>
    <property type="match status" value="1"/>
</dbReference>
<dbReference type="Pfam" id="PF00072">
    <property type="entry name" value="Response_reg"/>
    <property type="match status" value="1"/>
</dbReference>
<dbReference type="EMBL" id="SOAU01000001">
    <property type="protein sequence ID" value="TDT18210.1"/>
    <property type="molecule type" value="Genomic_DNA"/>
</dbReference>
<accession>A0A4R7I4I5</accession>
<dbReference type="Pfam" id="PF13185">
    <property type="entry name" value="GAF_2"/>
    <property type="match status" value="1"/>
</dbReference>
<dbReference type="CDD" id="cd00156">
    <property type="entry name" value="REC"/>
    <property type="match status" value="1"/>
</dbReference>
<dbReference type="PROSITE" id="PS50110">
    <property type="entry name" value="RESPONSE_REGULATORY"/>
    <property type="match status" value="1"/>
</dbReference>
<gene>
    <name evidence="12" type="ORF">BDK89_3827</name>
</gene>
<proteinExistence type="predicted"/>
<dbReference type="OrthoDB" id="340764at2"/>
<dbReference type="InterPro" id="IPR029016">
    <property type="entry name" value="GAF-like_dom_sf"/>
</dbReference>
<reference evidence="12 13" key="1">
    <citation type="submission" date="2019-03" db="EMBL/GenBank/DDBJ databases">
        <title>Sequencing the genomes of 1000 actinobacteria strains.</title>
        <authorList>
            <person name="Klenk H.-P."/>
        </authorList>
    </citation>
    <scope>NUCLEOTIDE SEQUENCE [LARGE SCALE GENOMIC DNA]</scope>
    <source>
        <strain evidence="12 13">DSM 18936</strain>
    </source>
</reference>
<evidence type="ECO:0000256" key="8">
    <source>
        <dbReference type="PROSITE-ProRule" id="PRU00169"/>
    </source>
</evidence>
<evidence type="ECO:0000313" key="13">
    <source>
        <dbReference type="Proteomes" id="UP000294558"/>
    </source>
</evidence>
<dbReference type="InterPro" id="IPR035965">
    <property type="entry name" value="PAS-like_dom_sf"/>
</dbReference>
<dbReference type="NCBIfam" id="TIGR00229">
    <property type="entry name" value="sensory_box"/>
    <property type="match status" value="1"/>
</dbReference>
<dbReference type="CDD" id="cd00082">
    <property type="entry name" value="HisKA"/>
    <property type="match status" value="1"/>
</dbReference>
<dbReference type="CDD" id="cd00130">
    <property type="entry name" value="PAS"/>
    <property type="match status" value="1"/>
</dbReference>
<feature type="modified residue" description="4-aspartylphosphate" evidence="8">
    <location>
        <position position="912"/>
    </location>
</feature>
<evidence type="ECO:0000256" key="6">
    <source>
        <dbReference type="ARBA" id="ARBA00022777"/>
    </source>
</evidence>
<keyword evidence="13" id="KW-1185">Reference proteome</keyword>
<dbReference type="SMART" id="SM00448">
    <property type="entry name" value="REC"/>
    <property type="match status" value="1"/>
</dbReference>
<evidence type="ECO:0000256" key="4">
    <source>
        <dbReference type="ARBA" id="ARBA00022553"/>
    </source>
</evidence>
<evidence type="ECO:0000259" key="9">
    <source>
        <dbReference type="PROSITE" id="PS50109"/>
    </source>
</evidence>
<dbReference type="InterPro" id="IPR004358">
    <property type="entry name" value="Sig_transdc_His_kin-like_C"/>
</dbReference>
<dbReference type="InterPro" id="IPR036890">
    <property type="entry name" value="HATPase_C_sf"/>
</dbReference>
<evidence type="ECO:0000313" key="12">
    <source>
        <dbReference type="EMBL" id="TDT18210.1"/>
    </source>
</evidence>
<feature type="domain" description="Response regulatory" evidence="10">
    <location>
        <begin position="862"/>
        <end position="973"/>
    </location>
</feature>
<keyword evidence="7" id="KW-0902">Two-component regulatory system</keyword>
<evidence type="ECO:0000256" key="3">
    <source>
        <dbReference type="ARBA" id="ARBA00012438"/>
    </source>
</evidence>
<feature type="domain" description="Histidine kinase" evidence="9">
    <location>
        <begin position="619"/>
        <end position="837"/>
    </location>
</feature>
<comment type="subcellular location">
    <subcellularLocation>
        <location evidence="2">Cell membrane</location>
    </subcellularLocation>
</comment>
<sequence>MTRDQTPSIDDCAVLTEVAEVARRRSLDRDAPIVAIVDGLVADEHVIAQSAGADVVLVGDTGRGDAPGLELARHAATAMAARRTRVTRASRRAAHDVAQSLNLIGLTTDAAQHGRLDTEEALQRIRDIVDDAGDDVWRSGRPNRCGLVLVPVDLCALVRDRVDAPDITATVPDDDVVVLADEHALGRSVDELIANARRAGATDVRMSVRADHEVATLRVTDDGSGFPDDPPTEVGRPFAAPSGSDRLGLGLALIAEQADDLGGALIVTDPGHGAAPTTVELTLPRFDRHAPDPTAGSLAAVEPSDQVGAQADILEGVVRHAPLSESLEAIVAAIERQLPGAMCSILLLHEGRFLRHGAGARLPLAYREAIDGVAIGVGQGSCGTAAYTGKPVIAADVTTDENWDDFRHIALAHGLRSCWSTPIVAAEGGDILGTFAVYKPAPWHPDESAIRRVNRFTYLAAVAIDHHRLFAALAKSEARFRSAFEGAAAGLALTALDGTISKSNPALSRVVGRSVAELAGTNLLDLVDADHHAAVLESWAEQRDARTSTLRTVDVPLADSNGDAWLSLHSSLIPAESGRQPYLYVEVRDITASRRQLADLRAREVAEAANQAKTDFLALASHELRTPLNSILGFAQVMQMVDLDAGQRADSVEQIVSAGRHLRDLIDQLLDLSRIESGQLSVDAVPVDAADVVGEALELVRPLAAAREIEIVRHVDDATPSALADQRCMRQVVINLLDNAVKYTPTGGRVDVDVSRVDGDTVRVSVADTGPGIAPESLDDIFQPFLRLDDATVSGKKGTGLGLAVCERLMREMHGSVAVVSTLGVGSTFHADFPVASGNAVSAPHDEPDSAATTRSRSGHGTVLYIENDPASVEVVRAALRLRPDLTLRSAETAAAGLALLDDHTVDVVLLDIGLPDRSGWDVLRRIRVDRPELPVIVVTAGGDDGPDDARPDRLFEKPLDVRAVLGAIDAARVGTPGDDHAEPMHALDQ</sequence>
<dbReference type="Pfam" id="PF00512">
    <property type="entry name" value="HisKA"/>
    <property type="match status" value="1"/>
</dbReference>